<evidence type="ECO:0000256" key="2">
    <source>
        <dbReference type="ARBA" id="ARBA00009477"/>
    </source>
</evidence>
<dbReference type="Pfam" id="PF25944">
    <property type="entry name" value="Beta-barrel_RND"/>
    <property type="match status" value="1"/>
</dbReference>
<feature type="compositionally biased region" description="Basic and acidic residues" evidence="5">
    <location>
        <begin position="143"/>
        <end position="169"/>
    </location>
</feature>
<protein>
    <submittedName>
        <fullName evidence="9">Efflux transporter periplasmic adaptor subunit</fullName>
    </submittedName>
</protein>
<evidence type="ECO:0000256" key="1">
    <source>
        <dbReference type="ARBA" id="ARBA00004236"/>
    </source>
</evidence>
<sequence length="400" mass="43583">MTLFFSRLRTQLRSLLQSLFRTRRRKIGALAAFLAVGLLSGLSAWQWAHPKPPAYLFAKVSRSDLEDAVLATGVLQPIKQVEVGSQANGQLRSLKVVLGDTVSKGQLLAEIDPTSSENDLREASAGLTTLAADRRAKSIRQTQAERELARQRQLARDDATSPRDLEKARTEAEALTAELASLDSQISQQKVKVDKARTNLSYTRITSPINGTVTAITTQEGQTVTAIYQIPTILKVADLSMMTIRAQVSEADVVRIRAGQPVYFTILGAPEKRYEAKLRVIQPSPEKINNAIFFNALFDVPNPDGVLRPDMTAQVSIVSARMSNALTFPSVALGEKRADGRYRVRVLDAGGHAHTRWVKVGLDNRLTAQALDGLSEGDRVVTADPTDAPPHGANDTGTLL</sequence>
<evidence type="ECO:0000256" key="5">
    <source>
        <dbReference type="SAM" id="MobiDB-lite"/>
    </source>
</evidence>
<accession>A0A5E5AJK7</accession>
<evidence type="ECO:0000259" key="8">
    <source>
        <dbReference type="Pfam" id="PF25967"/>
    </source>
</evidence>
<dbReference type="GO" id="GO:0030313">
    <property type="term" value="C:cell envelope"/>
    <property type="evidence" value="ECO:0007669"/>
    <property type="project" value="UniProtKB-SubCell"/>
</dbReference>
<dbReference type="InterPro" id="IPR058626">
    <property type="entry name" value="MdtA-like_b-barrel"/>
</dbReference>
<dbReference type="OrthoDB" id="9784484at2"/>
<dbReference type="InterPro" id="IPR058627">
    <property type="entry name" value="MdtA-like_C"/>
</dbReference>
<dbReference type="Proteomes" id="UP000414136">
    <property type="component" value="Unassembled WGS sequence"/>
</dbReference>
<dbReference type="InterPro" id="IPR030190">
    <property type="entry name" value="MacA_alpha-hairpin_sf"/>
</dbReference>
<dbReference type="SUPFAM" id="SSF111369">
    <property type="entry name" value="HlyD-like secretion proteins"/>
    <property type="match status" value="1"/>
</dbReference>
<name>A0A5E5AJK7_9BURK</name>
<dbReference type="InterPro" id="IPR058625">
    <property type="entry name" value="MdtA-like_BSH"/>
</dbReference>
<dbReference type="NCBIfam" id="TIGR01730">
    <property type="entry name" value="RND_mfp"/>
    <property type="match status" value="1"/>
</dbReference>
<dbReference type="InterPro" id="IPR006143">
    <property type="entry name" value="RND_pump_MFP"/>
</dbReference>
<dbReference type="InterPro" id="IPR058623">
    <property type="entry name" value="MacA"/>
</dbReference>
<dbReference type="GO" id="GO:1990195">
    <property type="term" value="C:macrolide transmembrane transporter complex"/>
    <property type="evidence" value="ECO:0007669"/>
    <property type="project" value="InterPro"/>
</dbReference>
<dbReference type="Gene3D" id="2.40.30.170">
    <property type="match status" value="1"/>
</dbReference>
<keyword evidence="10" id="KW-1185">Reference proteome</keyword>
<dbReference type="GO" id="GO:0019898">
    <property type="term" value="C:extrinsic component of membrane"/>
    <property type="evidence" value="ECO:0007669"/>
    <property type="project" value="InterPro"/>
</dbReference>
<dbReference type="Pfam" id="PF25917">
    <property type="entry name" value="BSH_RND"/>
    <property type="match status" value="1"/>
</dbReference>
<evidence type="ECO:0000313" key="9">
    <source>
        <dbReference type="EMBL" id="VVE72260.1"/>
    </source>
</evidence>
<dbReference type="EMBL" id="CABPSQ010000009">
    <property type="protein sequence ID" value="VVE72260.1"/>
    <property type="molecule type" value="Genomic_DNA"/>
</dbReference>
<dbReference type="NCBIfam" id="NF008606">
    <property type="entry name" value="PRK11578.1"/>
    <property type="match status" value="1"/>
</dbReference>
<evidence type="ECO:0000256" key="4">
    <source>
        <dbReference type="ARBA" id="ARBA00023054"/>
    </source>
</evidence>
<feature type="domain" description="Multidrug resistance protein MdtA-like beta-barrel" evidence="7">
    <location>
        <begin position="242"/>
        <end position="317"/>
    </location>
</feature>
<dbReference type="GO" id="GO:0015562">
    <property type="term" value="F:efflux transmembrane transporter activity"/>
    <property type="evidence" value="ECO:0007669"/>
    <property type="project" value="TreeGrafter"/>
</dbReference>
<feature type="region of interest" description="Disordered" evidence="5">
    <location>
        <begin position="377"/>
        <end position="400"/>
    </location>
</feature>
<dbReference type="AlphaFoldDB" id="A0A5E5AJK7"/>
<dbReference type="GO" id="GO:1990961">
    <property type="term" value="P:xenobiotic detoxification by transmembrane export across the plasma membrane"/>
    <property type="evidence" value="ECO:0007669"/>
    <property type="project" value="InterPro"/>
</dbReference>
<reference evidence="9 10" key="1">
    <citation type="submission" date="2019-08" db="EMBL/GenBank/DDBJ databases">
        <authorList>
            <person name="Peeters C."/>
        </authorList>
    </citation>
    <scope>NUCLEOTIDE SEQUENCE [LARGE SCALE GENOMIC DNA]</scope>
    <source>
        <strain evidence="9 10">LMG 31118</strain>
    </source>
</reference>
<dbReference type="GO" id="GO:1990281">
    <property type="term" value="C:efflux pump complex"/>
    <property type="evidence" value="ECO:0007669"/>
    <property type="project" value="TreeGrafter"/>
</dbReference>
<keyword evidence="4" id="KW-0175">Coiled coil</keyword>
<proteinExistence type="inferred from homology"/>
<feature type="region of interest" description="Disordered" evidence="5">
    <location>
        <begin position="134"/>
        <end position="169"/>
    </location>
</feature>
<keyword evidence="3" id="KW-0813">Transport</keyword>
<evidence type="ECO:0000256" key="3">
    <source>
        <dbReference type="ARBA" id="ARBA00022448"/>
    </source>
</evidence>
<dbReference type="PANTHER" id="PTHR30469">
    <property type="entry name" value="MULTIDRUG RESISTANCE PROTEIN MDTA"/>
    <property type="match status" value="1"/>
</dbReference>
<evidence type="ECO:0000259" key="6">
    <source>
        <dbReference type="Pfam" id="PF25917"/>
    </source>
</evidence>
<dbReference type="PANTHER" id="PTHR30469:SF33">
    <property type="entry name" value="SLR1207 PROTEIN"/>
    <property type="match status" value="1"/>
</dbReference>
<dbReference type="Gene3D" id="6.10.140.1990">
    <property type="match status" value="1"/>
</dbReference>
<dbReference type="Gene3D" id="6.20.50.140">
    <property type="match status" value="1"/>
</dbReference>
<evidence type="ECO:0000259" key="7">
    <source>
        <dbReference type="Pfam" id="PF25944"/>
    </source>
</evidence>
<feature type="domain" description="Multidrug resistance protein MdtA-like C-terminal permuted SH3" evidence="8">
    <location>
        <begin position="324"/>
        <end position="382"/>
    </location>
</feature>
<organism evidence="9 10">
    <name type="scientific">Pandoraea captiosa</name>
    <dbReference type="NCBI Taxonomy" id="2508302"/>
    <lineage>
        <taxon>Bacteria</taxon>
        <taxon>Pseudomonadati</taxon>
        <taxon>Pseudomonadota</taxon>
        <taxon>Betaproteobacteria</taxon>
        <taxon>Burkholderiales</taxon>
        <taxon>Burkholderiaceae</taxon>
        <taxon>Pandoraea</taxon>
    </lineage>
</organism>
<comment type="similarity">
    <text evidence="2">Belongs to the membrane fusion protein (MFP) (TC 8.A.1) family.</text>
</comment>
<gene>
    <name evidence="9" type="ORF">PCA31118_04135</name>
</gene>
<evidence type="ECO:0000313" key="10">
    <source>
        <dbReference type="Proteomes" id="UP000414136"/>
    </source>
</evidence>
<dbReference type="Pfam" id="PF25967">
    <property type="entry name" value="RND-MFP_C"/>
    <property type="match status" value="1"/>
</dbReference>
<feature type="domain" description="Multidrug resistance protein MdtA-like barrel-sandwich hybrid" evidence="6">
    <location>
        <begin position="80"/>
        <end position="233"/>
    </location>
</feature>
<dbReference type="Gene3D" id="2.40.50.100">
    <property type="match status" value="1"/>
</dbReference>
<comment type="subcellular location">
    <subcellularLocation>
        <location evidence="1">Cell membrane</location>
    </subcellularLocation>
</comment>